<organism evidence="1 2">
    <name type="scientific">Bacillus wiedmannii</name>
    <dbReference type="NCBI Taxonomy" id="1890302"/>
    <lineage>
        <taxon>Bacteria</taxon>
        <taxon>Bacillati</taxon>
        <taxon>Bacillota</taxon>
        <taxon>Bacilli</taxon>
        <taxon>Bacillales</taxon>
        <taxon>Bacillaceae</taxon>
        <taxon>Bacillus</taxon>
        <taxon>Bacillus cereus group</taxon>
    </lineage>
</organism>
<dbReference type="Pfam" id="PF06486">
    <property type="entry name" value="DUF1093"/>
    <property type="match status" value="1"/>
</dbReference>
<dbReference type="Gene3D" id="2.40.50.480">
    <property type="match status" value="1"/>
</dbReference>
<dbReference type="SUPFAM" id="SSF159121">
    <property type="entry name" value="BC4932-like"/>
    <property type="match status" value="1"/>
</dbReference>
<dbReference type="InterPro" id="IPR006542">
    <property type="entry name" value="DUF1093"/>
</dbReference>
<sequence length="59" mass="7038">MIKTVKKKELEFNTQKHLRKEAFLRVYYSDKKVEEDVSGWEEVKQDEIPAKVKEKLAAK</sequence>
<accession>A0A1C4DFG4</accession>
<dbReference type="PANTHER" id="PTHR36433">
    <property type="entry name" value="HYPOTHETICAL CYTOSOLIC PROTEIN"/>
    <property type="match status" value="1"/>
</dbReference>
<gene>
    <name evidence="1" type="ORF">BC05F1_02629</name>
</gene>
<dbReference type="InterPro" id="IPR036166">
    <property type="entry name" value="YxeA-like_sf"/>
</dbReference>
<dbReference type="AlphaFoldDB" id="A0A1C4DFG4"/>
<dbReference type="Proteomes" id="UP000196052">
    <property type="component" value="Unassembled WGS sequence"/>
</dbReference>
<protein>
    <submittedName>
        <fullName evidence="1">Putative membrane associated protein</fullName>
    </submittedName>
</protein>
<dbReference type="EMBL" id="FMBE01000013">
    <property type="protein sequence ID" value="SCC30112.1"/>
    <property type="molecule type" value="Genomic_DNA"/>
</dbReference>
<evidence type="ECO:0000313" key="1">
    <source>
        <dbReference type="EMBL" id="SCC30112.1"/>
    </source>
</evidence>
<reference evidence="2" key="1">
    <citation type="submission" date="2016-08" db="EMBL/GenBank/DDBJ databases">
        <authorList>
            <person name="Loux V."/>
            <person name="Rue O."/>
        </authorList>
    </citation>
    <scope>NUCLEOTIDE SEQUENCE [LARGE SCALE GENOMIC DNA]</scope>
    <source>
        <strain evidence="2">INRA Bc05-F1</strain>
    </source>
</reference>
<dbReference type="PANTHER" id="PTHR36433:SF2">
    <property type="entry name" value="YXEA FAMILY PROTEIN"/>
    <property type="match status" value="1"/>
</dbReference>
<proteinExistence type="predicted"/>
<name>A0A1C4DFG4_9BACI</name>
<evidence type="ECO:0000313" key="2">
    <source>
        <dbReference type="Proteomes" id="UP000196052"/>
    </source>
</evidence>